<dbReference type="PANTHER" id="PTHR22796:SF1">
    <property type="entry name" value="VWFA DOMAIN-CONTAINING PROTEIN"/>
    <property type="match status" value="1"/>
</dbReference>
<dbReference type="GO" id="GO:0005525">
    <property type="term" value="F:GTP binding"/>
    <property type="evidence" value="ECO:0007669"/>
    <property type="project" value="InterPro"/>
</dbReference>
<dbReference type="SUPFAM" id="SSF52540">
    <property type="entry name" value="P-loop containing nucleoside triphosphate hydrolases"/>
    <property type="match status" value="1"/>
</dbReference>
<comment type="caution">
    <text evidence="2">The sequence shown here is derived from an EMBL/GenBank/DDBJ whole genome shotgun (WGS) entry which is preliminary data.</text>
</comment>
<accession>A0A9W6YBT6</accession>
<organism evidence="2 3">
    <name type="scientific">Phytophthora fragariaefolia</name>
    <dbReference type="NCBI Taxonomy" id="1490495"/>
    <lineage>
        <taxon>Eukaryota</taxon>
        <taxon>Sar</taxon>
        <taxon>Stramenopiles</taxon>
        <taxon>Oomycota</taxon>
        <taxon>Peronosporomycetes</taxon>
        <taxon>Peronosporales</taxon>
        <taxon>Peronosporaceae</taxon>
        <taxon>Phytophthora</taxon>
    </lineage>
</organism>
<evidence type="ECO:0000313" key="2">
    <source>
        <dbReference type="EMBL" id="GMF62972.1"/>
    </source>
</evidence>
<dbReference type="OrthoDB" id="72098at2759"/>
<dbReference type="Proteomes" id="UP001165121">
    <property type="component" value="Unassembled WGS sequence"/>
</dbReference>
<sequence>MKNIADALAQSAPDNVELLTKRVGSILSLNLWRTSGTSNLKSQLLEVASTFHCDRGGFFYPLTADSLKALIKEMEEVVQPSPKTKIVLPKDTSRFVFDTVAMASGGLPYSYVLVDRPTPDRTQDLKSCILHALMHRLDTHSLLYPSTQQSTVNDVTARNEPKMEPPGARRRRWATKLRRNAGDADTTKQSRGESVFDAAVHLLLPLDESARSEMLRLLLERRFLVPFIIPTSSEKPFHCDLASLGLITTAIDHDGEDIVRANLATDTSHMRVVILSNRTKEESTTKDWVEAVFHVRSFHTLDCKSKVELTKTETAAEIGWGFLERGDRDYVPVVLVHVVGDYRPLGGFIQMFADAVVLDEGNGGGSSSCHINLQHGTLVKWSFADPDENPFVESSEDDPVFVESLRCRYMTSITKITESLLDEIEESQGRKRLPLAIIQSSDVHVAQAPRLDLGIIAKKTIFAELRSQLQLQLVFAQESHEVIESQRKSDRMKLASLQSTIAAFARLRQELAPDIDRHDIIMLFKDILRLESSSSRMINLLDLERWLAQQCEEEGVCARMAYREARNVWHKDRSKTNCEILAQRLRDWDMKITTMEHLWRELSHLYIVDPVNRSNLTTFAAQHLLDGFSFELMDGDAGTMNHAWIRGILRELHKKLGTARLLVLSVMGDQSSGKTTMLNYMFGTRLRTSVSCCTRGVSMQLLKCAGRDEYEYILLLDTEGIRAPEYIGTENSVSRDNRIAAFAVLPADATIVVMKGECTSTVNEILPIVLSAYSASEAAQKNGGHLPSKLLFVFNQVDLAEKSKLEIVADTLMRELNENARKVEEIRHGLHLVEGERKMSIPVTGVFDDLNVDVVNEEGSDVRRLHYDGVEVHRAFELPLELRCSLRADELRHPRAQGRPVCTKADDAVLYNF</sequence>
<proteinExistence type="predicted"/>
<evidence type="ECO:0000259" key="1">
    <source>
        <dbReference type="PROSITE" id="PS51717"/>
    </source>
</evidence>
<dbReference type="Gene3D" id="3.40.50.300">
    <property type="entry name" value="P-loop containing nucleotide triphosphate hydrolases"/>
    <property type="match status" value="1"/>
</dbReference>
<dbReference type="Pfam" id="PF25683">
    <property type="entry name" value="URGCP_GTPase"/>
    <property type="match status" value="1"/>
</dbReference>
<keyword evidence="3" id="KW-1185">Reference proteome</keyword>
<reference evidence="2" key="1">
    <citation type="submission" date="2023-04" db="EMBL/GenBank/DDBJ databases">
        <title>Phytophthora fragariaefolia NBRC 109709.</title>
        <authorList>
            <person name="Ichikawa N."/>
            <person name="Sato H."/>
            <person name="Tonouchi N."/>
        </authorList>
    </citation>
    <scope>NUCLEOTIDE SEQUENCE</scope>
    <source>
        <strain evidence="2">NBRC 109709</strain>
    </source>
</reference>
<protein>
    <submittedName>
        <fullName evidence="2">Unnamed protein product</fullName>
    </submittedName>
</protein>
<evidence type="ECO:0000313" key="3">
    <source>
        <dbReference type="Proteomes" id="UP001165121"/>
    </source>
</evidence>
<dbReference type="EMBL" id="BSXT01006747">
    <property type="protein sequence ID" value="GMF62972.1"/>
    <property type="molecule type" value="Genomic_DNA"/>
</dbReference>
<dbReference type="InterPro" id="IPR027417">
    <property type="entry name" value="P-loop_NTPase"/>
</dbReference>
<gene>
    <name evidence="2" type="ORF">Pfra01_002748600</name>
</gene>
<dbReference type="PROSITE" id="PS51717">
    <property type="entry name" value="G_VLIG"/>
    <property type="match status" value="1"/>
</dbReference>
<feature type="domain" description="VLIG-type G" evidence="1">
    <location>
        <begin position="658"/>
        <end position="773"/>
    </location>
</feature>
<dbReference type="AlphaFoldDB" id="A0A9W6YBT6"/>
<dbReference type="InterPro" id="IPR030383">
    <property type="entry name" value="G_VLIG_dom"/>
</dbReference>
<name>A0A9W6YBT6_9STRA</name>
<dbReference type="PANTHER" id="PTHR22796">
    <property type="entry name" value="URG4-RELATED"/>
    <property type="match status" value="1"/>
</dbReference>